<dbReference type="KEGG" id="bgd:bgla_1g28650"/>
<sequence length="145" mass="15558">MTTTRHIDWRSGAVRIEQVRIEVDASGALAPDARALCGRPGITPGGALRDRVGKRLGLHGYAARCVIDVADARVASVAVLFEPIHFFDASITESRIVQAVAAASGRQLASTHPASAAPEPLAWGRARLFNHDPRQADPSLMLRYP</sequence>
<reference evidence="1 2" key="1">
    <citation type="journal article" date="2011" name="J. Bacteriol.">
        <title>Complete genome sequence of Burkholderia gladioli BSR3.</title>
        <authorList>
            <person name="Seo Y.S."/>
            <person name="Lim J."/>
            <person name="Choi B.S."/>
            <person name="Kim H."/>
            <person name="Goo E."/>
            <person name="Lee B."/>
            <person name="Lim J.S."/>
            <person name="Choi I.Y."/>
            <person name="Moon J.S."/>
            <person name="Kim J."/>
            <person name="Hwang I."/>
        </authorList>
    </citation>
    <scope>NUCLEOTIDE SEQUENCE [LARGE SCALE GENOMIC DNA]</scope>
    <source>
        <strain evidence="1 2">BSR3</strain>
    </source>
</reference>
<dbReference type="EMBL" id="CP002599">
    <property type="protein sequence ID" value="AEA61478.1"/>
    <property type="molecule type" value="Genomic_DNA"/>
</dbReference>
<keyword evidence="2" id="KW-1185">Reference proteome</keyword>
<gene>
    <name evidence="1" type="ordered locus">bgla_1g28650</name>
</gene>
<dbReference type="HOGENOM" id="CLU_1792831_0_0_4"/>
<dbReference type="STRING" id="999541.bgla_1g28650"/>
<dbReference type="Proteomes" id="UP000008316">
    <property type="component" value="Chromosome 1"/>
</dbReference>
<proteinExistence type="predicted"/>
<protein>
    <submittedName>
        <fullName evidence="1">Uncharacterized protein</fullName>
    </submittedName>
</protein>
<evidence type="ECO:0000313" key="1">
    <source>
        <dbReference type="EMBL" id="AEA61478.1"/>
    </source>
</evidence>
<organism evidence="1 2">
    <name type="scientific">Burkholderia gladioli (strain BSR3)</name>
    <dbReference type="NCBI Taxonomy" id="999541"/>
    <lineage>
        <taxon>Bacteria</taxon>
        <taxon>Pseudomonadati</taxon>
        <taxon>Pseudomonadota</taxon>
        <taxon>Betaproteobacteria</taxon>
        <taxon>Burkholderiales</taxon>
        <taxon>Burkholderiaceae</taxon>
        <taxon>Burkholderia</taxon>
    </lineage>
</organism>
<dbReference type="AlphaFoldDB" id="F2LCV5"/>
<dbReference type="RefSeq" id="WP_013698803.1">
    <property type="nucleotide sequence ID" value="NC_015381.1"/>
</dbReference>
<accession>F2LCV5</accession>
<evidence type="ECO:0000313" key="2">
    <source>
        <dbReference type="Proteomes" id="UP000008316"/>
    </source>
</evidence>
<name>F2LCV5_BURGS</name>